<comment type="subcellular location">
    <subcellularLocation>
        <location evidence="1">Membrane</location>
        <topology evidence="1">Multi-pass membrane protein</topology>
    </subcellularLocation>
</comment>
<evidence type="ECO:0000313" key="6">
    <source>
        <dbReference type="EMBL" id="EHR61272.1"/>
    </source>
</evidence>
<evidence type="ECO:0000256" key="2">
    <source>
        <dbReference type="ARBA" id="ARBA00022692"/>
    </source>
</evidence>
<proteinExistence type="predicted"/>
<feature type="transmembrane region" description="Helical" evidence="5">
    <location>
        <begin position="14"/>
        <end position="33"/>
    </location>
</feature>
<dbReference type="eggNOG" id="COG0385">
    <property type="taxonomic scope" value="Bacteria"/>
</dbReference>
<accession>H5XCM6</accession>
<keyword evidence="7" id="KW-1185">Reference proteome</keyword>
<dbReference type="PANTHER" id="PTHR10361">
    <property type="entry name" value="SODIUM-BILE ACID COTRANSPORTER"/>
    <property type="match status" value="1"/>
</dbReference>
<evidence type="ECO:0000256" key="4">
    <source>
        <dbReference type="ARBA" id="ARBA00023136"/>
    </source>
</evidence>
<protein>
    <submittedName>
        <fullName evidence="6">Putative Na+-dependent transporter</fullName>
    </submittedName>
</protein>
<keyword evidence="3 5" id="KW-1133">Transmembrane helix</keyword>
<dbReference type="HOGENOM" id="CLU_034788_1_1_11"/>
<evidence type="ECO:0000256" key="3">
    <source>
        <dbReference type="ARBA" id="ARBA00022989"/>
    </source>
</evidence>
<evidence type="ECO:0000256" key="5">
    <source>
        <dbReference type="SAM" id="Phobius"/>
    </source>
</evidence>
<feature type="transmembrane region" description="Helical" evidence="5">
    <location>
        <begin position="102"/>
        <end position="124"/>
    </location>
</feature>
<feature type="transmembrane region" description="Helical" evidence="5">
    <location>
        <begin position="225"/>
        <end position="246"/>
    </location>
</feature>
<dbReference type="AlphaFoldDB" id="H5XCM6"/>
<dbReference type="STRING" id="882082.SaccyDRAFT_2398"/>
<dbReference type="OrthoDB" id="9806785at2"/>
<evidence type="ECO:0000313" key="7">
    <source>
        <dbReference type="Proteomes" id="UP000002791"/>
    </source>
</evidence>
<dbReference type="GO" id="GO:0016020">
    <property type="term" value="C:membrane"/>
    <property type="evidence" value="ECO:0007669"/>
    <property type="project" value="UniProtKB-SubCell"/>
</dbReference>
<dbReference type="InterPro" id="IPR004710">
    <property type="entry name" value="Bilac:Na_transpt"/>
</dbReference>
<organism evidence="6 7">
    <name type="scientific">Saccharomonospora cyanea NA-134</name>
    <dbReference type="NCBI Taxonomy" id="882082"/>
    <lineage>
        <taxon>Bacteria</taxon>
        <taxon>Bacillati</taxon>
        <taxon>Actinomycetota</taxon>
        <taxon>Actinomycetes</taxon>
        <taxon>Pseudonocardiales</taxon>
        <taxon>Pseudonocardiaceae</taxon>
        <taxon>Saccharomonospora</taxon>
    </lineage>
</organism>
<feature type="transmembrane region" description="Helical" evidence="5">
    <location>
        <begin position="131"/>
        <end position="154"/>
    </location>
</feature>
<reference evidence="6 7" key="1">
    <citation type="submission" date="2011-11" db="EMBL/GenBank/DDBJ databases">
        <title>The Noncontiguous Finished sequence of Saccharomonospora cyanea NA-134.</title>
        <authorList>
            <consortium name="US DOE Joint Genome Institute"/>
            <person name="Lucas S."/>
            <person name="Han J."/>
            <person name="Lapidus A."/>
            <person name="Cheng J.-F."/>
            <person name="Goodwin L."/>
            <person name="Pitluck S."/>
            <person name="Peters L."/>
            <person name="Ovchinnikova G."/>
            <person name="Lu M."/>
            <person name="Detter J.C."/>
            <person name="Han C."/>
            <person name="Tapia R."/>
            <person name="Land M."/>
            <person name="Hauser L."/>
            <person name="Kyrpides N."/>
            <person name="Ivanova N."/>
            <person name="Pagani I."/>
            <person name="Brambilla E.-M."/>
            <person name="Klenk H.-P."/>
            <person name="Woyke T."/>
        </authorList>
    </citation>
    <scope>NUCLEOTIDE SEQUENCE [LARGE SCALE GENOMIC DNA]</scope>
    <source>
        <strain evidence="6 7">NA-134</strain>
    </source>
</reference>
<dbReference type="Proteomes" id="UP000002791">
    <property type="component" value="Chromosome"/>
</dbReference>
<dbReference type="RefSeq" id="WP_005456376.1">
    <property type="nucleotide sequence ID" value="NZ_CM001440.1"/>
</dbReference>
<gene>
    <name evidence="6" type="ORF">SaccyDRAFT_2398</name>
</gene>
<feature type="transmembrane region" description="Helical" evidence="5">
    <location>
        <begin position="199"/>
        <end position="219"/>
    </location>
</feature>
<feature type="transmembrane region" description="Helical" evidence="5">
    <location>
        <begin position="166"/>
        <end position="187"/>
    </location>
</feature>
<evidence type="ECO:0000256" key="1">
    <source>
        <dbReference type="ARBA" id="ARBA00004141"/>
    </source>
</evidence>
<keyword evidence="4 5" id="KW-0472">Membrane</keyword>
<dbReference type="Gene3D" id="1.20.1530.20">
    <property type="match status" value="1"/>
</dbReference>
<keyword evidence="2 5" id="KW-0812">Transmembrane</keyword>
<feature type="transmembrane region" description="Helical" evidence="5">
    <location>
        <begin position="39"/>
        <end position="59"/>
    </location>
</feature>
<dbReference type="InterPro" id="IPR038770">
    <property type="entry name" value="Na+/solute_symporter_sf"/>
</dbReference>
<feature type="transmembrane region" description="Helical" evidence="5">
    <location>
        <begin position="71"/>
        <end position="96"/>
    </location>
</feature>
<name>H5XCM6_9PSEU</name>
<dbReference type="InterPro" id="IPR002657">
    <property type="entry name" value="BilAc:Na_symport/Acr3"/>
</dbReference>
<dbReference type="PANTHER" id="PTHR10361:SF28">
    <property type="entry name" value="P3 PROTEIN-RELATED"/>
    <property type="match status" value="1"/>
</dbReference>
<dbReference type="EMBL" id="CM001440">
    <property type="protein sequence ID" value="EHR61272.1"/>
    <property type="molecule type" value="Genomic_DNA"/>
</dbReference>
<sequence length="322" mass="33031">MSTRRGPIAALADFVARWFAVLVVVGGLVGLVLPAQTAVLADAVPLLLGVIMFGMGLTLRVSDFALVLRRPWAVLVGLCAQFLLMPLAAVAVSWLFGLSGLLLAGMVLVGAAPGGTASNVIVYLARGDVALSVTLTSVATMLAPLITPLWVLWLAGSDLPVGFGDLFFSIVQVVLVPVLAGVVVRALASPFVERMTPYLPLVSVTGIVVVVAGIVGANADAVATSGLLLVGAVILHNGLGLGLGYLTAKALRLDETACRAVSVEVGMQNSGLAASLATSHFAPLAALPAALFSVWHNVSGSALATYWARRPAREPRQQSASA</sequence>
<dbReference type="Pfam" id="PF01758">
    <property type="entry name" value="SBF"/>
    <property type="match status" value="1"/>
</dbReference>